<organism evidence="2 3">
    <name type="scientific">Paenibacillus glycanilyticus</name>
    <dbReference type="NCBI Taxonomy" id="126569"/>
    <lineage>
        <taxon>Bacteria</taxon>
        <taxon>Bacillati</taxon>
        <taxon>Bacillota</taxon>
        <taxon>Bacilli</taxon>
        <taxon>Bacillales</taxon>
        <taxon>Paenibacillaceae</taxon>
        <taxon>Paenibacillus</taxon>
    </lineage>
</organism>
<keyword evidence="3" id="KW-1185">Reference proteome</keyword>
<accession>A0ABQ6NQT5</accession>
<dbReference type="EMBL" id="BTCL01000013">
    <property type="protein sequence ID" value="GMK46597.1"/>
    <property type="molecule type" value="Genomic_DNA"/>
</dbReference>
<dbReference type="Pfam" id="PF13795">
    <property type="entry name" value="HupE_UreJ_2"/>
    <property type="match status" value="1"/>
</dbReference>
<keyword evidence="1" id="KW-1133">Transmembrane helix</keyword>
<sequence length="397" mass="43417">MKLHKKAGVVLAALWVLLTVMGGTAEAHFSSTGFSDITVKDKSLEYNLFLLERELLEAMPQLDGNGDGRLSEDELSSENDELTALVHDRLIVTGNNKVGTGVVLAAKQTEKAKVPMIEIDINYDFGEPVDRYMVQYNFYDGTNPDHRSYATIRMGKQSIVQVINSSNNILQMEGYHGTDAASSDAGAAAQGDAGSKPLNTSSSWTSMLKDYVTMGMEHIWSGADHMLFLCGLILASGTSGWTMLKLVSAFTVGHSITLVLSAMDLASLSPLIVEPLIALSIVFVAFETMFRKRFPQLKGKQIAVTVTFGMVHGFGFAEILHGTMSGNIALPLFSFNLGVEIGQLVVLAIVIPILWLIRKLIASTSNRQMWWTYATSSVVGLMGLYWLIERLISDFTM</sequence>
<evidence type="ECO:0000313" key="3">
    <source>
        <dbReference type="Proteomes" id="UP001285921"/>
    </source>
</evidence>
<keyword evidence="1" id="KW-0472">Membrane</keyword>
<dbReference type="RefSeq" id="WP_317980830.1">
    <property type="nucleotide sequence ID" value="NZ_BTCL01000013.1"/>
</dbReference>
<gene>
    <name evidence="2" type="ORF">PghCCS26_37260</name>
</gene>
<feature type="transmembrane region" description="Helical" evidence="1">
    <location>
        <begin position="302"/>
        <end position="321"/>
    </location>
</feature>
<reference evidence="2 3" key="1">
    <citation type="submission" date="2023-05" db="EMBL/GenBank/DDBJ databases">
        <title>Draft genome of Paenibacillus sp. CCS26.</title>
        <authorList>
            <person name="Akita H."/>
            <person name="Shinto Y."/>
            <person name="Kimura Z."/>
        </authorList>
    </citation>
    <scope>NUCLEOTIDE SEQUENCE [LARGE SCALE GENOMIC DNA]</scope>
    <source>
        <strain evidence="2 3">CCS26</strain>
    </source>
</reference>
<protein>
    <submittedName>
        <fullName evidence="2">Membrane protein</fullName>
    </submittedName>
</protein>
<feature type="transmembrane region" description="Helical" evidence="1">
    <location>
        <begin position="333"/>
        <end position="357"/>
    </location>
</feature>
<dbReference type="InterPro" id="IPR032809">
    <property type="entry name" value="Put_HupE_UreJ"/>
</dbReference>
<name>A0ABQ6NQT5_9BACL</name>
<proteinExistence type="predicted"/>
<dbReference type="InterPro" id="IPR018247">
    <property type="entry name" value="EF_Hand_1_Ca_BS"/>
</dbReference>
<keyword evidence="1" id="KW-0812">Transmembrane</keyword>
<evidence type="ECO:0000256" key="1">
    <source>
        <dbReference type="SAM" id="Phobius"/>
    </source>
</evidence>
<feature type="transmembrane region" description="Helical" evidence="1">
    <location>
        <begin position="272"/>
        <end position="290"/>
    </location>
</feature>
<comment type="caution">
    <text evidence="2">The sequence shown here is derived from an EMBL/GenBank/DDBJ whole genome shotgun (WGS) entry which is preliminary data.</text>
</comment>
<dbReference type="Proteomes" id="UP001285921">
    <property type="component" value="Unassembled WGS sequence"/>
</dbReference>
<dbReference type="PROSITE" id="PS00018">
    <property type="entry name" value="EF_HAND_1"/>
    <property type="match status" value="1"/>
</dbReference>
<evidence type="ECO:0000313" key="2">
    <source>
        <dbReference type="EMBL" id="GMK46597.1"/>
    </source>
</evidence>
<feature type="transmembrane region" description="Helical" evidence="1">
    <location>
        <begin position="369"/>
        <end position="388"/>
    </location>
</feature>